<dbReference type="InterPro" id="IPR022742">
    <property type="entry name" value="Hydrolase_4"/>
</dbReference>
<gene>
    <name evidence="3" type="ORF">GGQ64_000551</name>
</gene>
<dbReference type="InterPro" id="IPR051044">
    <property type="entry name" value="MAG_DAG_Lipase"/>
</dbReference>
<organism evidence="3 4">
    <name type="scientific">Mycoplana azooxidifex</name>
    <dbReference type="NCBI Taxonomy" id="1636188"/>
    <lineage>
        <taxon>Bacteria</taxon>
        <taxon>Pseudomonadati</taxon>
        <taxon>Pseudomonadota</taxon>
        <taxon>Alphaproteobacteria</taxon>
        <taxon>Hyphomicrobiales</taxon>
        <taxon>Rhizobiaceae</taxon>
        <taxon>Mycoplana</taxon>
    </lineage>
</organism>
<dbReference type="SUPFAM" id="SSF53474">
    <property type="entry name" value="alpha/beta-Hydrolases"/>
    <property type="match status" value="1"/>
</dbReference>
<keyword evidence="3" id="KW-0378">Hydrolase</keyword>
<protein>
    <submittedName>
        <fullName evidence="3">Alpha-beta hydrolase superfamily lysophospholipase</fullName>
    </submittedName>
</protein>
<dbReference type="Pfam" id="PF12146">
    <property type="entry name" value="Hydrolase_4"/>
    <property type="match status" value="1"/>
</dbReference>
<dbReference type="InterPro" id="IPR029058">
    <property type="entry name" value="AB_hydrolase_fold"/>
</dbReference>
<keyword evidence="4" id="KW-1185">Reference proteome</keyword>
<dbReference type="EMBL" id="JACIEE010000001">
    <property type="protein sequence ID" value="MBB3975375.1"/>
    <property type="molecule type" value="Genomic_DNA"/>
</dbReference>
<dbReference type="Proteomes" id="UP000574761">
    <property type="component" value="Unassembled WGS sequence"/>
</dbReference>
<reference evidence="3 4" key="1">
    <citation type="submission" date="2020-08" db="EMBL/GenBank/DDBJ databases">
        <title>Genomic Encyclopedia of Type Strains, Phase IV (KMG-IV): sequencing the most valuable type-strain genomes for metagenomic binning, comparative biology and taxonomic classification.</title>
        <authorList>
            <person name="Goeker M."/>
        </authorList>
    </citation>
    <scope>NUCLEOTIDE SEQUENCE [LARGE SCALE GENOMIC DNA]</scope>
    <source>
        <strain evidence="3 4">DSM 100211</strain>
    </source>
</reference>
<evidence type="ECO:0000256" key="1">
    <source>
        <dbReference type="SAM" id="MobiDB-lite"/>
    </source>
</evidence>
<comment type="caution">
    <text evidence="3">The sequence shown here is derived from an EMBL/GenBank/DDBJ whole genome shotgun (WGS) entry which is preliminary data.</text>
</comment>
<name>A0A7W6D6Z8_9HYPH</name>
<dbReference type="PANTHER" id="PTHR11614">
    <property type="entry name" value="PHOSPHOLIPASE-RELATED"/>
    <property type="match status" value="1"/>
</dbReference>
<accession>A0A7W6D6Z8</accession>
<dbReference type="GO" id="GO:0016787">
    <property type="term" value="F:hydrolase activity"/>
    <property type="evidence" value="ECO:0007669"/>
    <property type="project" value="UniProtKB-KW"/>
</dbReference>
<sequence>MAVDARSAGGQPTMFSEMPPLQSPTGARLALRHAAASVAPRGIVLVSHGLAEHAGRYGAVAGRLAAEGFHVYAHDHRGHGRTTAPEAPLGRFADRDGHRIAVADMLAVREMAAGSHPGLPVIQFGHSMGGLLALSFAEVHPGKIDALAVWNSNFKPGLAGRAAQAILRAERMLKGSDVPSALLQQLTFATWAKAVPDRRTDFDWLSHDEAEVARYVADPLCGFDASVSLWRDIFAMTYEAASRQRIDRLPRALPIHLVGGDEDPATDFGHAVTWMAERLKKRGLADVTGVVYRGLRHETLLERQDLREGPVEDFCRWCHRVAHQKVGRAPEPVTKT</sequence>
<dbReference type="Gene3D" id="3.40.50.1820">
    <property type="entry name" value="alpha/beta hydrolase"/>
    <property type="match status" value="1"/>
</dbReference>
<proteinExistence type="predicted"/>
<dbReference type="AlphaFoldDB" id="A0A7W6D6Z8"/>
<evidence type="ECO:0000259" key="2">
    <source>
        <dbReference type="Pfam" id="PF12146"/>
    </source>
</evidence>
<evidence type="ECO:0000313" key="3">
    <source>
        <dbReference type="EMBL" id="MBB3975375.1"/>
    </source>
</evidence>
<evidence type="ECO:0000313" key="4">
    <source>
        <dbReference type="Proteomes" id="UP000574761"/>
    </source>
</evidence>
<feature type="domain" description="Serine aminopeptidase S33" evidence="2">
    <location>
        <begin position="39"/>
        <end position="304"/>
    </location>
</feature>
<feature type="region of interest" description="Disordered" evidence="1">
    <location>
        <begin position="1"/>
        <end position="23"/>
    </location>
</feature>